<sequence>MLTPSKYQKVVRAMHQVVPVLVRLNRINILVFGSILFLPVAVTRPWIPLLGIISLSPPLCFTLFFSTDVLVLLRRNYEYWFVSVLNVLNWIGIGHIFGDFRAVVCVSFWLNSQNIISIDANYRTYQTTAKSIVMAGPSMLGLVFCCSYRLIVGSAYPSFVVAGVTLQWRQIVIFTASTLIIFMFKKAYAKVRRRRRRIRSQFGSNLAGDRHVISCVVLRARMRLAPAKHKQKLRLINFVRHEPAMASPTQQLRLAYHRSFTVDARQVLLPQRFLERCREPQIQVAMHVIAITGLTSTTIAWTLILRNSDHAIVPAVVAFVFSLLFVLTTAALAQKDLLRLLTWKFDVVFSTAQATALALCLLDLLQWRIASSLAVVTWWLWFVWVIMLDALTPSCTHQLRLRKLALPVIILVLLIAVCCAVSIVVDDEKLFKSRLLFTLTMPGLGTYHEYTDALAVQRVVTIVGWNARIVLELALNDPNELIFICRRVEYTSSFLTFSEPFPEEHQMKTTRSKCLIAV</sequence>
<evidence type="ECO:0008006" key="4">
    <source>
        <dbReference type="Google" id="ProtNLM"/>
    </source>
</evidence>
<accession>A0A2P4Y4D9</accession>
<reference evidence="2 3" key="1">
    <citation type="journal article" date="2017" name="Genome Biol. Evol.">
        <title>Phytophthora megakarya and P. palmivora, closely related causal agents of cacao black pod rot, underwent increases in genome sizes and gene numbers by different mechanisms.</title>
        <authorList>
            <person name="Ali S.S."/>
            <person name="Shao J."/>
            <person name="Lary D.J."/>
            <person name="Kronmiller B."/>
            <person name="Shen D."/>
            <person name="Strem M.D."/>
            <person name="Amoako-Attah I."/>
            <person name="Akrofi A.Y."/>
            <person name="Begoude B.A."/>
            <person name="Ten Hoopen G.M."/>
            <person name="Coulibaly K."/>
            <person name="Kebe B.I."/>
            <person name="Melnick R.L."/>
            <person name="Guiltinan M.J."/>
            <person name="Tyler B.M."/>
            <person name="Meinhardt L.W."/>
            <person name="Bailey B.A."/>
        </authorList>
    </citation>
    <scope>NUCLEOTIDE SEQUENCE [LARGE SCALE GENOMIC DNA]</scope>
    <source>
        <strain evidence="3">sbr112.9</strain>
    </source>
</reference>
<comment type="caution">
    <text evidence="2">The sequence shown here is derived from an EMBL/GenBank/DDBJ whole genome shotgun (WGS) entry which is preliminary data.</text>
</comment>
<feature type="transmembrane region" description="Helical" evidence="1">
    <location>
        <begin position="373"/>
        <end position="392"/>
    </location>
</feature>
<proteinExistence type="predicted"/>
<keyword evidence="1" id="KW-1133">Transmembrane helix</keyword>
<feature type="transmembrane region" description="Helical" evidence="1">
    <location>
        <begin position="284"/>
        <end position="305"/>
    </location>
</feature>
<feature type="transmembrane region" description="Helical" evidence="1">
    <location>
        <begin position="20"/>
        <end position="42"/>
    </location>
</feature>
<feature type="transmembrane region" description="Helical" evidence="1">
    <location>
        <begin position="171"/>
        <end position="189"/>
    </location>
</feature>
<name>A0A2P4Y4D9_9STRA</name>
<keyword evidence="1" id="KW-0812">Transmembrane</keyword>
<protein>
    <recommendedName>
        <fullName evidence="4">Transmembrane protein</fullName>
    </recommendedName>
</protein>
<feature type="transmembrane region" description="Helical" evidence="1">
    <location>
        <begin position="345"/>
        <end position="367"/>
    </location>
</feature>
<feature type="transmembrane region" description="Helical" evidence="1">
    <location>
        <begin position="49"/>
        <end position="67"/>
    </location>
</feature>
<feature type="transmembrane region" description="Helical" evidence="1">
    <location>
        <begin position="311"/>
        <end position="333"/>
    </location>
</feature>
<feature type="transmembrane region" description="Helical" evidence="1">
    <location>
        <begin position="404"/>
        <end position="425"/>
    </location>
</feature>
<dbReference type="EMBL" id="NCKW01005582">
    <property type="protein sequence ID" value="POM72657.1"/>
    <property type="molecule type" value="Genomic_DNA"/>
</dbReference>
<keyword evidence="3" id="KW-1185">Reference proteome</keyword>
<dbReference type="Proteomes" id="UP000237271">
    <property type="component" value="Unassembled WGS sequence"/>
</dbReference>
<evidence type="ECO:0000313" key="2">
    <source>
        <dbReference type="EMBL" id="POM72657.1"/>
    </source>
</evidence>
<keyword evidence="1" id="KW-0472">Membrane</keyword>
<dbReference type="AlphaFoldDB" id="A0A2P4Y4D9"/>
<gene>
    <name evidence="2" type="ORF">PHPALM_10593</name>
</gene>
<organism evidence="2 3">
    <name type="scientific">Phytophthora palmivora</name>
    <dbReference type="NCBI Taxonomy" id="4796"/>
    <lineage>
        <taxon>Eukaryota</taxon>
        <taxon>Sar</taxon>
        <taxon>Stramenopiles</taxon>
        <taxon>Oomycota</taxon>
        <taxon>Peronosporomycetes</taxon>
        <taxon>Peronosporales</taxon>
        <taxon>Peronosporaceae</taxon>
        <taxon>Phytophthora</taxon>
    </lineage>
</organism>
<evidence type="ECO:0000313" key="3">
    <source>
        <dbReference type="Proteomes" id="UP000237271"/>
    </source>
</evidence>
<dbReference type="OrthoDB" id="114298at2759"/>
<evidence type="ECO:0000256" key="1">
    <source>
        <dbReference type="SAM" id="Phobius"/>
    </source>
</evidence>
<feature type="transmembrane region" description="Helical" evidence="1">
    <location>
        <begin position="87"/>
        <end position="110"/>
    </location>
</feature>
<feature type="transmembrane region" description="Helical" evidence="1">
    <location>
        <begin position="131"/>
        <end position="151"/>
    </location>
</feature>